<dbReference type="AlphaFoldDB" id="A0A1H7QWZ0"/>
<keyword evidence="2" id="KW-1185">Reference proteome</keyword>
<dbReference type="Pfam" id="PF13704">
    <property type="entry name" value="Glyco_tranf_2_4"/>
    <property type="match status" value="1"/>
</dbReference>
<dbReference type="EMBL" id="FOAG01000006">
    <property type="protein sequence ID" value="SEL52443.1"/>
    <property type="molecule type" value="Genomic_DNA"/>
</dbReference>
<dbReference type="Proteomes" id="UP000199582">
    <property type="component" value="Unassembled WGS sequence"/>
</dbReference>
<dbReference type="GO" id="GO:0016740">
    <property type="term" value="F:transferase activity"/>
    <property type="evidence" value="ECO:0007669"/>
    <property type="project" value="UniProtKB-KW"/>
</dbReference>
<dbReference type="SUPFAM" id="SSF53448">
    <property type="entry name" value="Nucleotide-diphospho-sugar transferases"/>
    <property type="match status" value="1"/>
</dbReference>
<gene>
    <name evidence="1" type="ORF">SAMN05443999_1061</name>
</gene>
<proteinExistence type="predicted"/>
<organism evidence="1 2">
    <name type="scientific">Roseovarius azorensis</name>
    <dbReference type="NCBI Taxonomy" id="1287727"/>
    <lineage>
        <taxon>Bacteria</taxon>
        <taxon>Pseudomonadati</taxon>
        <taxon>Pseudomonadota</taxon>
        <taxon>Alphaproteobacteria</taxon>
        <taxon>Rhodobacterales</taxon>
        <taxon>Roseobacteraceae</taxon>
        <taxon>Roseovarius</taxon>
    </lineage>
</organism>
<protein>
    <submittedName>
        <fullName evidence="1">Glycosyl transferase family 2</fullName>
    </submittedName>
</protein>
<dbReference type="InterPro" id="IPR029044">
    <property type="entry name" value="Nucleotide-diphossugar_trans"/>
</dbReference>
<dbReference type="Gene3D" id="3.90.550.10">
    <property type="entry name" value="Spore Coat Polysaccharide Biosynthesis Protein SpsA, Chain A"/>
    <property type="match status" value="1"/>
</dbReference>
<dbReference type="STRING" id="1287727.SAMN05443999_1061"/>
<name>A0A1H7QWZ0_9RHOB</name>
<sequence>DITRNSDNLASGRKTGTGTGSLDRLNDLAMAYRLRWKRRRLLWRSLRKRRQLTPVIDRTAQIAPDDILGLSTVRNEALRLPYFLNHHRRLGVRHFLIVDNASDDGTREFLTAQPDVSLWVTDHSYKRSRFGVDWLTWLQMRHAHGHWCLTLDADECLIYPHWETRPLPALCAWLECRGRESFGALMLDMYPKGRLGEHSYHAGDDPFGTLSWFDAGNYMIRRKSDLGNLWIQGGARARAFFAQDPRRAPTMGKVPLVKWNRRYAYVSSTHALLPRRLNHVYDDRGGEITSGVLLHSKFLNTVVERAGVEKQRQEHFANSPLYDAYYDALTGDPDLWSAHSTRLTGWRQLEAMGLMSRGGWV</sequence>
<reference evidence="1 2" key="1">
    <citation type="submission" date="2016-10" db="EMBL/GenBank/DDBJ databases">
        <authorList>
            <person name="de Groot N.N."/>
        </authorList>
    </citation>
    <scope>NUCLEOTIDE SEQUENCE [LARGE SCALE GENOMIC DNA]</scope>
    <source>
        <strain evidence="1 2">DSM 100674</strain>
    </source>
</reference>
<keyword evidence="1" id="KW-0808">Transferase</keyword>
<evidence type="ECO:0000313" key="1">
    <source>
        <dbReference type="EMBL" id="SEL52443.1"/>
    </source>
</evidence>
<evidence type="ECO:0000313" key="2">
    <source>
        <dbReference type="Proteomes" id="UP000199582"/>
    </source>
</evidence>
<feature type="non-terminal residue" evidence="1">
    <location>
        <position position="1"/>
    </location>
</feature>
<accession>A0A1H7QWZ0</accession>